<dbReference type="InterPro" id="IPR010982">
    <property type="entry name" value="Lambda_DNA-bd_dom_sf"/>
</dbReference>
<dbReference type="InterPro" id="IPR001761">
    <property type="entry name" value="Peripla_BP/Lac1_sug-bd_dom"/>
</dbReference>
<dbReference type="CDD" id="cd06267">
    <property type="entry name" value="PBP1_LacI_sugar_binding-like"/>
    <property type="match status" value="1"/>
</dbReference>
<dbReference type="Gene3D" id="1.10.260.40">
    <property type="entry name" value="lambda repressor-like DNA-binding domains"/>
    <property type="match status" value="1"/>
</dbReference>
<evidence type="ECO:0000256" key="1">
    <source>
        <dbReference type="ARBA" id="ARBA00023015"/>
    </source>
</evidence>
<dbReference type="OrthoDB" id="867148at2"/>
<evidence type="ECO:0000256" key="2">
    <source>
        <dbReference type="ARBA" id="ARBA00023125"/>
    </source>
</evidence>
<evidence type="ECO:0000256" key="3">
    <source>
        <dbReference type="ARBA" id="ARBA00023163"/>
    </source>
</evidence>
<keyword evidence="1" id="KW-0805">Transcription regulation</keyword>
<sequence>MKTGQSTIKDIAKALKVSPSTVSRALKDYPGISEETKAKVKQLAEALNYRPNAVALSLRKRRSYTLGVIIPEVVHFFFSTVISGIEEAAIANGYNVILCQTNEDYSREVKMVETMVSNQIDGLLVSHSRNTEDFNHFQTLLDNHFPIVFFDRIPKLATTANVIVDDFQGAHDATKHLISQGYRDILHLAGPLNLAISQNRRAGYQQAMKDAGIHHPDARVIECPSGTVEESVAICLEVFSQPDRPDGIFASNDVAAAGGIQALKELGIQVPGEVGVVGFSNWQFSSMIEPPMSSVMQPGFLMGEAATKKLLNFIETESYEAGTTVLKTELIPRRSSHPKKC</sequence>
<gene>
    <name evidence="5" type="ORF">ADIS_4131</name>
</gene>
<dbReference type="InterPro" id="IPR000843">
    <property type="entry name" value="HTH_LacI"/>
</dbReference>
<dbReference type="Pfam" id="PF00356">
    <property type="entry name" value="LacI"/>
    <property type="match status" value="1"/>
</dbReference>
<name>R7ZMX0_9BACT</name>
<evidence type="ECO:0000313" key="5">
    <source>
        <dbReference type="EMBL" id="EON75427.1"/>
    </source>
</evidence>
<dbReference type="PROSITE" id="PS50932">
    <property type="entry name" value="HTH_LACI_2"/>
    <property type="match status" value="1"/>
</dbReference>
<dbReference type="SUPFAM" id="SSF53822">
    <property type="entry name" value="Periplasmic binding protein-like I"/>
    <property type="match status" value="1"/>
</dbReference>
<accession>R7ZMX0</accession>
<dbReference type="STRING" id="1232681.ADIS_4131"/>
<dbReference type="SMART" id="SM00354">
    <property type="entry name" value="HTH_LACI"/>
    <property type="match status" value="1"/>
</dbReference>
<dbReference type="PANTHER" id="PTHR30146">
    <property type="entry name" value="LACI-RELATED TRANSCRIPTIONAL REPRESSOR"/>
    <property type="match status" value="1"/>
</dbReference>
<keyword evidence="2" id="KW-0238">DNA-binding</keyword>
<comment type="caution">
    <text evidence="5">The sequence shown here is derived from an EMBL/GenBank/DDBJ whole genome shotgun (WGS) entry which is preliminary data.</text>
</comment>
<dbReference type="PANTHER" id="PTHR30146:SF109">
    <property type="entry name" value="HTH-TYPE TRANSCRIPTIONAL REGULATOR GALS"/>
    <property type="match status" value="1"/>
</dbReference>
<protein>
    <submittedName>
        <fullName evidence="5">LacI family transcriptional regulator</fullName>
    </submittedName>
</protein>
<dbReference type="CDD" id="cd01392">
    <property type="entry name" value="HTH_LacI"/>
    <property type="match status" value="1"/>
</dbReference>
<dbReference type="GO" id="GO:0003700">
    <property type="term" value="F:DNA-binding transcription factor activity"/>
    <property type="evidence" value="ECO:0007669"/>
    <property type="project" value="TreeGrafter"/>
</dbReference>
<dbReference type="Gene3D" id="3.40.50.2300">
    <property type="match status" value="2"/>
</dbReference>
<dbReference type="AlphaFoldDB" id="R7ZMX0"/>
<proteinExistence type="predicted"/>
<dbReference type="RefSeq" id="WP_010856258.1">
    <property type="nucleotide sequence ID" value="NZ_AQHR01000107.1"/>
</dbReference>
<dbReference type="GO" id="GO:0000976">
    <property type="term" value="F:transcription cis-regulatory region binding"/>
    <property type="evidence" value="ECO:0007669"/>
    <property type="project" value="TreeGrafter"/>
</dbReference>
<dbReference type="SUPFAM" id="SSF47413">
    <property type="entry name" value="lambda repressor-like DNA-binding domains"/>
    <property type="match status" value="1"/>
</dbReference>
<dbReference type="PATRIC" id="fig|1288963.3.peg.4127"/>
<evidence type="ECO:0000259" key="4">
    <source>
        <dbReference type="PROSITE" id="PS50932"/>
    </source>
</evidence>
<dbReference type="InterPro" id="IPR028082">
    <property type="entry name" value="Peripla_BP_I"/>
</dbReference>
<dbReference type="Proteomes" id="UP000013909">
    <property type="component" value="Unassembled WGS sequence"/>
</dbReference>
<keyword evidence="3" id="KW-0804">Transcription</keyword>
<evidence type="ECO:0000313" key="6">
    <source>
        <dbReference type="Proteomes" id="UP000013909"/>
    </source>
</evidence>
<organism evidence="5 6">
    <name type="scientific">Lunatimonas lonarensis</name>
    <dbReference type="NCBI Taxonomy" id="1232681"/>
    <lineage>
        <taxon>Bacteria</taxon>
        <taxon>Pseudomonadati</taxon>
        <taxon>Bacteroidota</taxon>
        <taxon>Cytophagia</taxon>
        <taxon>Cytophagales</taxon>
        <taxon>Cyclobacteriaceae</taxon>
    </lineage>
</organism>
<dbReference type="Pfam" id="PF00532">
    <property type="entry name" value="Peripla_BP_1"/>
    <property type="match status" value="1"/>
</dbReference>
<feature type="domain" description="HTH lacI-type" evidence="4">
    <location>
        <begin position="6"/>
        <end position="60"/>
    </location>
</feature>
<reference evidence="5 6" key="1">
    <citation type="submission" date="2013-02" db="EMBL/GenBank/DDBJ databases">
        <title>A novel strain isolated from Lonar lake, Maharashtra, India.</title>
        <authorList>
            <person name="Singh A."/>
        </authorList>
    </citation>
    <scope>NUCLEOTIDE SEQUENCE [LARGE SCALE GENOMIC DNA]</scope>
    <source>
        <strain evidence="5 6">AK24</strain>
    </source>
</reference>
<keyword evidence="6" id="KW-1185">Reference proteome</keyword>
<dbReference type="EMBL" id="AQHR01000107">
    <property type="protein sequence ID" value="EON75427.1"/>
    <property type="molecule type" value="Genomic_DNA"/>
</dbReference>